<evidence type="ECO:0000256" key="1">
    <source>
        <dbReference type="ARBA" id="ARBA00004651"/>
    </source>
</evidence>
<feature type="transmembrane region" description="Helical" evidence="6">
    <location>
        <begin position="339"/>
        <end position="359"/>
    </location>
</feature>
<evidence type="ECO:0000313" key="8">
    <source>
        <dbReference type="Proteomes" id="UP000641454"/>
    </source>
</evidence>
<dbReference type="RefSeq" id="WP_187017241.1">
    <property type="nucleotide sequence ID" value="NZ_JACRUK010000005.1"/>
</dbReference>
<keyword evidence="5 6" id="KW-0472">Membrane</keyword>
<dbReference type="AlphaFoldDB" id="A0A923SFA8"/>
<evidence type="ECO:0000256" key="4">
    <source>
        <dbReference type="ARBA" id="ARBA00022989"/>
    </source>
</evidence>
<feature type="transmembrane region" description="Helical" evidence="6">
    <location>
        <begin position="160"/>
        <end position="178"/>
    </location>
</feature>
<comment type="subcellular location">
    <subcellularLocation>
        <location evidence="1">Cell membrane</location>
        <topology evidence="1">Multi-pass membrane protein</topology>
    </subcellularLocation>
</comment>
<evidence type="ECO:0000256" key="6">
    <source>
        <dbReference type="SAM" id="Phobius"/>
    </source>
</evidence>
<reference evidence="7 8" key="1">
    <citation type="submission" date="2020-08" db="EMBL/GenBank/DDBJ databases">
        <title>Description of novel Flavobacterium F-392 isolate.</title>
        <authorList>
            <person name="Saticioglu I.B."/>
            <person name="Duman M."/>
            <person name="Altun S."/>
        </authorList>
    </citation>
    <scope>NUCLEOTIDE SEQUENCE [LARGE SCALE GENOMIC DNA]</scope>
    <source>
        <strain evidence="7 8">F-392</strain>
    </source>
</reference>
<feature type="transmembrane region" description="Helical" evidence="6">
    <location>
        <begin position="371"/>
        <end position="390"/>
    </location>
</feature>
<evidence type="ECO:0000256" key="5">
    <source>
        <dbReference type="ARBA" id="ARBA00023136"/>
    </source>
</evidence>
<evidence type="ECO:0000313" key="7">
    <source>
        <dbReference type="EMBL" id="MBC5843569.1"/>
    </source>
</evidence>
<feature type="transmembrane region" description="Helical" evidence="6">
    <location>
        <begin position="184"/>
        <end position="203"/>
    </location>
</feature>
<feature type="transmembrane region" description="Helical" evidence="6">
    <location>
        <begin position="262"/>
        <end position="286"/>
    </location>
</feature>
<evidence type="ECO:0000256" key="3">
    <source>
        <dbReference type="ARBA" id="ARBA00022692"/>
    </source>
</evidence>
<feature type="transmembrane region" description="Helical" evidence="6">
    <location>
        <begin position="224"/>
        <end position="250"/>
    </location>
</feature>
<keyword evidence="4 6" id="KW-1133">Transmembrane helix</keyword>
<gene>
    <name evidence="7" type="ORF">H8R25_03840</name>
</gene>
<evidence type="ECO:0000256" key="2">
    <source>
        <dbReference type="ARBA" id="ARBA00022475"/>
    </source>
</evidence>
<protein>
    <submittedName>
        <fullName evidence="7">Oligosaccharide flippase family protein</fullName>
    </submittedName>
</protein>
<feature type="transmembrane region" description="Helical" evidence="6">
    <location>
        <begin position="95"/>
        <end position="115"/>
    </location>
</feature>
<keyword evidence="8" id="KW-1185">Reference proteome</keyword>
<feature type="transmembrane region" description="Helical" evidence="6">
    <location>
        <begin position="307"/>
        <end position="333"/>
    </location>
</feature>
<accession>A0A923SFA8</accession>
<sequence>MSENKNYDVIFKSTFLFAFVQAFSILVKVVLNKVAAVTLGSAGIGMIGLFSSAIGMLKTGTSLGISQSAVRDISEANQNNDIEAFSKTIIATQKIIVITAAIGFVITAVLSPWLSEWSFGNNLYTTSFLLLSIAVAFITLWEGQLAILKGMRHLRLLAKANVFGSLVGLFISIPLYLVFEIEGIIPVLIITPICAYLFSYYYVRKIEYRRIKLSKRELVQKATPMVKMGVALSITTFLSQLSVFLVSSYIGKEGGLQSVGFYNAGVIIMVGYFSVIINALTTDYYPRIAAVNNDNAKVQNELNQQSIVSLLISFPLIVLFLMVLPFLITLLYSKEFDPIINFIRIGIYGVLITIISNQVDLILIAKNNTKFFTILAIVYRVIELVLNVVFFKFYGLIGMGISMVLGGVIHMVFMTVAVKKLYLIRFEKLFVKTALLALLFIFLTSFISMEENVYIRYSAGGLMFVLSCFFSYYFSKKYLNFNLLKMRSK</sequence>
<dbReference type="InterPro" id="IPR050833">
    <property type="entry name" value="Poly_Biosynth_Transport"/>
</dbReference>
<feature type="transmembrane region" description="Helical" evidence="6">
    <location>
        <begin position="454"/>
        <end position="475"/>
    </location>
</feature>
<keyword evidence="3 6" id="KW-0812">Transmembrane</keyword>
<dbReference type="Pfam" id="PF13440">
    <property type="entry name" value="Polysacc_synt_3"/>
    <property type="match status" value="1"/>
</dbReference>
<keyword evidence="2" id="KW-1003">Cell membrane</keyword>
<dbReference type="Proteomes" id="UP000641454">
    <property type="component" value="Unassembled WGS sequence"/>
</dbReference>
<organism evidence="7 8">
    <name type="scientific">Flavobacterium muglaense</name>
    <dbReference type="NCBI Taxonomy" id="2764716"/>
    <lineage>
        <taxon>Bacteria</taxon>
        <taxon>Pseudomonadati</taxon>
        <taxon>Bacteroidota</taxon>
        <taxon>Flavobacteriia</taxon>
        <taxon>Flavobacteriales</taxon>
        <taxon>Flavobacteriaceae</taxon>
        <taxon>Flavobacterium</taxon>
    </lineage>
</organism>
<feature type="transmembrane region" description="Helical" evidence="6">
    <location>
        <begin position="9"/>
        <end position="31"/>
    </location>
</feature>
<feature type="transmembrane region" description="Helical" evidence="6">
    <location>
        <begin position="429"/>
        <end position="448"/>
    </location>
</feature>
<dbReference type="GO" id="GO:0005886">
    <property type="term" value="C:plasma membrane"/>
    <property type="evidence" value="ECO:0007669"/>
    <property type="project" value="UniProtKB-SubCell"/>
</dbReference>
<proteinExistence type="predicted"/>
<feature type="transmembrane region" description="Helical" evidence="6">
    <location>
        <begin position="127"/>
        <end position="148"/>
    </location>
</feature>
<name>A0A923SFA8_9FLAO</name>
<dbReference type="PANTHER" id="PTHR30250:SF11">
    <property type="entry name" value="O-ANTIGEN TRANSPORTER-RELATED"/>
    <property type="match status" value="1"/>
</dbReference>
<dbReference type="PANTHER" id="PTHR30250">
    <property type="entry name" value="PST FAMILY PREDICTED COLANIC ACID TRANSPORTER"/>
    <property type="match status" value="1"/>
</dbReference>
<dbReference type="EMBL" id="JACRUL010000005">
    <property type="protein sequence ID" value="MBC5843569.1"/>
    <property type="molecule type" value="Genomic_DNA"/>
</dbReference>
<comment type="caution">
    <text evidence="7">The sequence shown here is derived from an EMBL/GenBank/DDBJ whole genome shotgun (WGS) entry which is preliminary data.</text>
</comment>
<feature type="transmembrane region" description="Helical" evidence="6">
    <location>
        <begin position="37"/>
        <end position="57"/>
    </location>
</feature>
<feature type="transmembrane region" description="Helical" evidence="6">
    <location>
        <begin position="396"/>
        <end position="417"/>
    </location>
</feature>